<feature type="chain" id="PRO_5037846480" evidence="1">
    <location>
        <begin position="20"/>
        <end position="102"/>
    </location>
</feature>
<sequence>MHYLCYLVSFLLLVVNAEAFDAEQLKEWKEKDPEFVVRLEEHVKKWPTNEAGQASGVTGFSCSNGVSATVPTNVHSVRPGDIKVVAAFGDSITVYIIIYFLM</sequence>
<evidence type="ECO:0000256" key="1">
    <source>
        <dbReference type="SAM" id="SignalP"/>
    </source>
</evidence>
<keyword evidence="1" id="KW-0732">Signal</keyword>
<name>A0A914WG55_9BILA</name>
<dbReference type="Proteomes" id="UP000887566">
    <property type="component" value="Unplaced"/>
</dbReference>
<evidence type="ECO:0000313" key="2">
    <source>
        <dbReference type="Proteomes" id="UP000887566"/>
    </source>
</evidence>
<keyword evidence="2" id="KW-1185">Reference proteome</keyword>
<proteinExistence type="predicted"/>
<organism evidence="2 3">
    <name type="scientific">Plectus sambesii</name>
    <dbReference type="NCBI Taxonomy" id="2011161"/>
    <lineage>
        <taxon>Eukaryota</taxon>
        <taxon>Metazoa</taxon>
        <taxon>Ecdysozoa</taxon>
        <taxon>Nematoda</taxon>
        <taxon>Chromadorea</taxon>
        <taxon>Plectida</taxon>
        <taxon>Plectina</taxon>
        <taxon>Plectoidea</taxon>
        <taxon>Plectidae</taxon>
        <taxon>Plectus</taxon>
    </lineage>
</organism>
<dbReference type="WBParaSite" id="PSAMB.scaffold4004size16058.g23252.t1">
    <property type="protein sequence ID" value="PSAMB.scaffold4004size16058.g23252.t1"/>
    <property type="gene ID" value="PSAMB.scaffold4004size16058.g23252"/>
</dbReference>
<feature type="signal peptide" evidence="1">
    <location>
        <begin position="1"/>
        <end position="19"/>
    </location>
</feature>
<reference evidence="3" key="1">
    <citation type="submission" date="2022-11" db="UniProtKB">
        <authorList>
            <consortium name="WormBaseParasite"/>
        </authorList>
    </citation>
    <scope>IDENTIFICATION</scope>
</reference>
<evidence type="ECO:0000313" key="3">
    <source>
        <dbReference type="WBParaSite" id="PSAMB.scaffold4004size16058.g23252.t1"/>
    </source>
</evidence>
<protein>
    <submittedName>
        <fullName evidence="3">Uncharacterized protein</fullName>
    </submittedName>
</protein>
<accession>A0A914WG55</accession>
<dbReference type="AlphaFoldDB" id="A0A914WG55"/>